<dbReference type="InterPro" id="IPR036390">
    <property type="entry name" value="WH_DNA-bd_sf"/>
</dbReference>
<evidence type="ECO:0000256" key="3">
    <source>
        <dbReference type="ARBA" id="ARBA00023242"/>
    </source>
</evidence>
<evidence type="ECO:0000259" key="6">
    <source>
        <dbReference type="PROSITE" id="PS50039"/>
    </source>
</evidence>
<keyword evidence="3 4" id="KW-0539">Nucleus</keyword>
<dbReference type="InterPro" id="IPR018122">
    <property type="entry name" value="TF_fork_head_CS_1"/>
</dbReference>
<dbReference type="OrthoDB" id="5954824at2759"/>
<dbReference type="FunFam" id="1.10.10.10:FF:000260">
    <property type="entry name" value="Forkhead transcription factor (Sep1)"/>
    <property type="match status" value="1"/>
</dbReference>
<keyword evidence="2 4" id="KW-0238">DNA-binding</keyword>
<dbReference type="Proteomes" id="UP000738349">
    <property type="component" value="Unassembled WGS sequence"/>
</dbReference>
<sequence>RPSMREQPRLRSSLGTQAEYNCYRPSPARACSLLRTWKREHVFSSISASRNDRYLYQTMPPEAQWQAGLDTSRSAEKEDQGRPQHEGSDHSSPPVVDTSAKPPHSYAQLIVMAILQSPKKMLGLAEIYRWISVNYSFYSASEIGWQNCIRHNLSRHKCFIKIQKPNSGKGSYWGIEAGAESQFLEAKRGRKYTRTVKKTMKSTHHESPRPTLAPIDDPALPPPVLISQDATTSTLPTAETTPPAPVELSSDVHIAILDNPALEAFLEKSIDSELPLDASTPSPLPTSIRPSPTVARHAEHGSNGPSVSHNSTPSTTTQPHKRKFASMEDSGYISLHGSTTIRPKHVLATEADRLSIKRGRAEAEIARLRQLSPSGLAKGGSTWSFDLSRVSFMPSQRAHDKQLLTPLTPVAKIEPFVHPPCVSTTTDLGIHRKKVRDMLQSPICRVTDMDDFIPWSPVFSLDDAA</sequence>
<dbReference type="GO" id="GO:0001228">
    <property type="term" value="F:DNA-binding transcription activator activity, RNA polymerase II-specific"/>
    <property type="evidence" value="ECO:0007669"/>
    <property type="project" value="UniProtKB-ARBA"/>
</dbReference>
<dbReference type="SMART" id="SM00339">
    <property type="entry name" value="FH"/>
    <property type="match status" value="1"/>
</dbReference>
<dbReference type="GO" id="GO:0000978">
    <property type="term" value="F:RNA polymerase II cis-regulatory region sequence-specific DNA binding"/>
    <property type="evidence" value="ECO:0007669"/>
    <property type="project" value="TreeGrafter"/>
</dbReference>
<dbReference type="AlphaFoldDB" id="A0A9P9D4T7"/>
<feature type="region of interest" description="Disordered" evidence="5">
    <location>
        <begin position="276"/>
        <end position="322"/>
    </location>
</feature>
<dbReference type="PANTHER" id="PTHR11829:SF343">
    <property type="entry name" value="FORK-HEAD DOMAIN-CONTAINING PROTEIN"/>
    <property type="match status" value="1"/>
</dbReference>
<evidence type="ECO:0000256" key="1">
    <source>
        <dbReference type="ARBA" id="ARBA00004123"/>
    </source>
</evidence>
<evidence type="ECO:0000313" key="7">
    <source>
        <dbReference type="EMBL" id="KAH7113610.1"/>
    </source>
</evidence>
<feature type="compositionally biased region" description="Polar residues" evidence="5">
    <location>
        <begin position="303"/>
        <end position="318"/>
    </location>
</feature>
<feature type="compositionally biased region" description="Basic and acidic residues" evidence="5">
    <location>
        <begin position="73"/>
        <end position="89"/>
    </location>
</feature>
<dbReference type="Pfam" id="PF00250">
    <property type="entry name" value="Forkhead"/>
    <property type="match status" value="1"/>
</dbReference>
<dbReference type="CDD" id="cd00059">
    <property type="entry name" value="FH_FOX"/>
    <property type="match status" value="1"/>
</dbReference>
<dbReference type="PROSITE" id="PS00657">
    <property type="entry name" value="FORK_HEAD_1"/>
    <property type="match status" value="1"/>
</dbReference>
<evidence type="ECO:0000256" key="5">
    <source>
        <dbReference type="SAM" id="MobiDB-lite"/>
    </source>
</evidence>
<feature type="region of interest" description="Disordered" evidence="5">
    <location>
        <begin position="68"/>
        <end position="101"/>
    </location>
</feature>
<dbReference type="SUPFAM" id="SSF46785">
    <property type="entry name" value="Winged helix' DNA-binding domain"/>
    <property type="match status" value="1"/>
</dbReference>
<dbReference type="InterPro" id="IPR036388">
    <property type="entry name" value="WH-like_DNA-bd_sf"/>
</dbReference>
<dbReference type="PANTHER" id="PTHR11829">
    <property type="entry name" value="FORKHEAD BOX PROTEIN"/>
    <property type="match status" value="1"/>
</dbReference>
<reference evidence="7" key="1">
    <citation type="journal article" date="2021" name="Nat. Commun.">
        <title>Genetic determinants of endophytism in the Arabidopsis root mycobiome.</title>
        <authorList>
            <person name="Mesny F."/>
            <person name="Miyauchi S."/>
            <person name="Thiergart T."/>
            <person name="Pickel B."/>
            <person name="Atanasova L."/>
            <person name="Karlsson M."/>
            <person name="Huettel B."/>
            <person name="Barry K.W."/>
            <person name="Haridas S."/>
            <person name="Chen C."/>
            <person name="Bauer D."/>
            <person name="Andreopoulos W."/>
            <person name="Pangilinan J."/>
            <person name="LaButti K."/>
            <person name="Riley R."/>
            <person name="Lipzen A."/>
            <person name="Clum A."/>
            <person name="Drula E."/>
            <person name="Henrissat B."/>
            <person name="Kohler A."/>
            <person name="Grigoriev I.V."/>
            <person name="Martin F.M."/>
            <person name="Hacquard S."/>
        </authorList>
    </citation>
    <scope>NUCLEOTIDE SEQUENCE</scope>
    <source>
        <strain evidence="7">MPI-CAGE-AT-0147</strain>
    </source>
</reference>
<comment type="caution">
    <text evidence="7">The sequence shown here is derived from an EMBL/GenBank/DDBJ whole genome shotgun (WGS) entry which is preliminary data.</text>
</comment>
<feature type="non-terminal residue" evidence="7">
    <location>
        <position position="465"/>
    </location>
</feature>
<dbReference type="PRINTS" id="PR00053">
    <property type="entry name" value="FORKHEAD"/>
</dbReference>
<evidence type="ECO:0000313" key="8">
    <source>
        <dbReference type="Proteomes" id="UP000738349"/>
    </source>
</evidence>
<evidence type="ECO:0000256" key="4">
    <source>
        <dbReference type="PROSITE-ProRule" id="PRU00089"/>
    </source>
</evidence>
<gene>
    <name evidence="7" type="ORF">EDB81DRAFT_824753</name>
</gene>
<dbReference type="GO" id="GO:0005634">
    <property type="term" value="C:nucleus"/>
    <property type="evidence" value="ECO:0007669"/>
    <property type="project" value="UniProtKB-SubCell"/>
</dbReference>
<protein>
    <submittedName>
        <fullName evidence="7">Fork head domain-containing protein</fullName>
    </submittedName>
</protein>
<dbReference type="EMBL" id="JAGMUV010000034">
    <property type="protein sequence ID" value="KAH7113610.1"/>
    <property type="molecule type" value="Genomic_DNA"/>
</dbReference>
<accession>A0A9P9D4T7</accession>
<keyword evidence="8" id="KW-1185">Reference proteome</keyword>
<feature type="domain" description="Fork-head" evidence="6">
    <location>
        <begin position="101"/>
        <end position="194"/>
    </location>
</feature>
<dbReference type="InterPro" id="IPR050211">
    <property type="entry name" value="FOX_domain-containing"/>
</dbReference>
<organism evidence="7 8">
    <name type="scientific">Dactylonectria macrodidyma</name>
    <dbReference type="NCBI Taxonomy" id="307937"/>
    <lineage>
        <taxon>Eukaryota</taxon>
        <taxon>Fungi</taxon>
        <taxon>Dikarya</taxon>
        <taxon>Ascomycota</taxon>
        <taxon>Pezizomycotina</taxon>
        <taxon>Sordariomycetes</taxon>
        <taxon>Hypocreomycetidae</taxon>
        <taxon>Hypocreales</taxon>
        <taxon>Nectriaceae</taxon>
        <taxon>Dactylonectria</taxon>
    </lineage>
</organism>
<name>A0A9P9D4T7_9HYPO</name>
<evidence type="ECO:0000256" key="2">
    <source>
        <dbReference type="ARBA" id="ARBA00023125"/>
    </source>
</evidence>
<dbReference type="PROSITE" id="PS50039">
    <property type="entry name" value="FORK_HEAD_3"/>
    <property type="match status" value="1"/>
</dbReference>
<feature type="region of interest" description="Disordered" evidence="5">
    <location>
        <begin position="198"/>
        <end position="227"/>
    </location>
</feature>
<dbReference type="InterPro" id="IPR001766">
    <property type="entry name" value="Fork_head_dom"/>
</dbReference>
<comment type="subcellular location">
    <subcellularLocation>
        <location evidence="1 4">Nucleus</location>
    </subcellularLocation>
</comment>
<feature type="DNA-binding region" description="Fork-head" evidence="4">
    <location>
        <begin position="101"/>
        <end position="194"/>
    </location>
</feature>
<dbReference type="Gene3D" id="1.10.10.10">
    <property type="entry name" value="Winged helix-like DNA-binding domain superfamily/Winged helix DNA-binding domain"/>
    <property type="match status" value="1"/>
</dbReference>
<proteinExistence type="predicted"/>